<gene>
    <name evidence="1" type="ORF">Y1Q_0017761</name>
</gene>
<protein>
    <submittedName>
        <fullName evidence="1">Uncharacterized protein</fullName>
    </submittedName>
</protein>
<keyword evidence="2" id="KW-1185">Reference proteome</keyword>
<evidence type="ECO:0000313" key="1">
    <source>
        <dbReference type="EMBL" id="KYO24656.1"/>
    </source>
</evidence>
<organism evidence="1 2">
    <name type="scientific">Alligator mississippiensis</name>
    <name type="common">American alligator</name>
    <dbReference type="NCBI Taxonomy" id="8496"/>
    <lineage>
        <taxon>Eukaryota</taxon>
        <taxon>Metazoa</taxon>
        <taxon>Chordata</taxon>
        <taxon>Craniata</taxon>
        <taxon>Vertebrata</taxon>
        <taxon>Euteleostomi</taxon>
        <taxon>Archelosauria</taxon>
        <taxon>Archosauria</taxon>
        <taxon>Crocodylia</taxon>
        <taxon>Alligatoridae</taxon>
        <taxon>Alligatorinae</taxon>
        <taxon>Alligator</taxon>
    </lineage>
</organism>
<sequence>MLPPLCHWEGTGQKLEATRNVKVHELRVDYAGGKIIQQVCRPNGFLNMSPQSIESDGILLREIPAQFSHKESTDMMVGPTPDDIGDP</sequence>
<dbReference type="AlphaFoldDB" id="A0A151MJG8"/>
<proteinExistence type="predicted"/>
<name>A0A151MJG8_ALLMI</name>
<reference evidence="1 2" key="1">
    <citation type="journal article" date="2012" name="Genome Biol.">
        <title>Sequencing three crocodilian genomes to illuminate the evolution of archosaurs and amniotes.</title>
        <authorList>
            <person name="St John J.A."/>
            <person name="Braun E.L."/>
            <person name="Isberg S.R."/>
            <person name="Miles L.G."/>
            <person name="Chong A.Y."/>
            <person name="Gongora J."/>
            <person name="Dalzell P."/>
            <person name="Moran C."/>
            <person name="Bed'hom B."/>
            <person name="Abzhanov A."/>
            <person name="Burgess S.C."/>
            <person name="Cooksey A.M."/>
            <person name="Castoe T.A."/>
            <person name="Crawford N.G."/>
            <person name="Densmore L.D."/>
            <person name="Drew J.C."/>
            <person name="Edwards S.V."/>
            <person name="Faircloth B.C."/>
            <person name="Fujita M.K."/>
            <person name="Greenwold M.J."/>
            <person name="Hoffmann F.G."/>
            <person name="Howard J.M."/>
            <person name="Iguchi T."/>
            <person name="Janes D.E."/>
            <person name="Khan S.Y."/>
            <person name="Kohno S."/>
            <person name="de Koning A.J."/>
            <person name="Lance S.L."/>
            <person name="McCarthy F.M."/>
            <person name="McCormack J.E."/>
            <person name="Merchant M.E."/>
            <person name="Peterson D.G."/>
            <person name="Pollock D.D."/>
            <person name="Pourmand N."/>
            <person name="Raney B.J."/>
            <person name="Roessler K.A."/>
            <person name="Sanford J.R."/>
            <person name="Sawyer R.H."/>
            <person name="Schmidt C.J."/>
            <person name="Triplett E.W."/>
            <person name="Tuberville T.D."/>
            <person name="Venegas-Anaya M."/>
            <person name="Howard J.T."/>
            <person name="Jarvis E.D."/>
            <person name="Guillette L.J.Jr."/>
            <person name="Glenn T.C."/>
            <person name="Green R.E."/>
            <person name="Ray D.A."/>
        </authorList>
    </citation>
    <scope>NUCLEOTIDE SEQUENCE [LARGE SCALE GENOMIC DNA]</scope>
    <source>
        <strain evidence="1">KSC_2009_1</strain>
    </source>
</reference>
<dbReference type="EMBL" id="AKHW03006032">
    <property type="protein sequence ID" value="KYO24656.1"/>
    <property type="molecule type" value="Genomic_DNA"/>
</dbReference>
<accession>A0A151MJG8</accession>
<dbReference type="Proteomes" id="UP000050525">
    <property type="component" value="Unassembled WGS sequence"/>
</dbReference>
<evidence type="ECO:0000313" key="2">
    <source>
        <dbReference type="Proteomes" id="UP000050525"/>
    </source>
</evidence>
<comment type="caution">
    <text evidence="1">The sequence shown here is derived from an EMBL/GenBank/DDBJ whole genome shotgun (WGS) entry which is preliminary data.</text>
</comment>